<dbReference type="OrthoDB" id="10489282at2759"/>
<feature type="non-terminal residue" evidence="2">
    <location>
        <position position="131"/>
    </location>
</feature>
<reference evidence="2" key="1">
    <citation type="submission" date="2021-07" db="EMBL/GenBank/DDBJ databases">
        <authorList>
            <person name="Durling M."/>
        </authorList>
    </citation>
    <scope>NUCLEOTIDE SEQUENCE</scope>
</reference>
<sequence length="131" mass="14019">MAGMQLAPFTRRQALYPEHPTPSPRLHNISPSLGGVPVSIYGRRRTVPDTYVNLSGSTAHLGRYQGLDQRGMGMGIAPLRRMAVHGHGMPPTMGYYAPSEDGVLVKGGVYEVPCSTAVQHGIGHGHGHGHM</sequence>
<evidence type="ECO:0000313" key="3">
    <source>
        <dbReference type="Proteomes" id="UP000696280"/>
    </source>
</evidence>
<keyword evidence="3" id="KW-1185">Reference proteome</keyword>
<protein>
    <submittedName>
        <fullName evidence="2">Uncharacterized protein</fullName>
    </submittedName>
</protein>
<proteinExistence type="predicted"/>
<organism evidence="2 3">
    <name type="scientific">Hymenoscyphus fraxineus</name>
    <dbReference type="NCBI Taxonomy" id="746836"/>
    <lineage>
        <taxon>Eukaryota</taxon>
        <taxon>Fungi</taxon>
        <taxon>Dikarya</taxon>
        <taxon>Ascomycota</taxon>
        <taxon>Pezizomycotina</taxon>
        <taxon>Leotiomycetes</taxon>
        <taxon>Helotiales</taxon>
        <taxon>Helotiaceae</taxon>
        <taxon>Hymenoscyphus</taxon>
    </lineage>
</organism>
<evidence type="ECO:0000256" key="1">
    <source>
        <dbReference type="SAM" id="MobiDB-lite"/>
    </source>
</evidence>
<accession>A0A9N9KN65</accession>
<gene>
    <name evidence="2" type="ORF">HYFRA_00008393</name>
</gene>
<dbReference type="AlphaFoldDB" id="A0A9N9KN65"/>
<evidence type="ECO:0000313" key="2">
    <source>
        <dbReference type="EMBL" id="CAG8950156.1"/>
    </source>
</evidence>
<comment type="caution">
    <text evidence="2">The sequence shown here is derived from an EMBL/GenBank/DDBJ whole genome shotgun (WGS) entry which is preliminary data.</text>
</comment>
<feature type="region of interest" description="Disordered" evidence="1">
    <location>
        <begin position="10"/>
        <end position="30"/>
    </location>
</feature>
<dbReference type="EMBL" id="CAJVRL010000035">
    <property type="protein sequence ID" value="CAG8950156.1"/>
    <property type="molecule type" value="Genomic_DNA"/>
</dbReference>
<dbReference type="Proteomes" id="UP000696280">
    <property type="component" value="Unassembled WGS sequence"/>
</dbReference>
<name>A0A9N9KN65_9HELO</name>